<dbReference type="SUPFAM" id="SSF51735">
    <property type="entry name" value="NAD(P)-binding Rossmann-fold domains"/>
    <property type="match status" value="1"/>
</dbReference>
<evidence type="ECO:0000256" key="1">
    <source>
        <dbReference type="ARBA" id="ARBA00006484"/>
    </source>
</evidence>
<dbReference type="InterPro" id="IPR002347">
    <property type="entry name" value="SDR_fam"/>
</dbReference>
<keyword evidence="3" id="KW-1185">Reference proteome</keyword>
<dbReference type="GO" id="GO:0005737">
    <property type="term" value="C:cytoplasm"/>
    <property type="evidence" value="ECO:0007669"/>
    <property type="project" value="TreeGrafter"/>
</dbReference>
<dbReference type="PRINTS" id="PR00081">
    <property type="entry name" value="GDHRDH"/>
</dbReference>
<dbReference type="Proteomes" id="UP000799424">
    <property type="component" value="Unassembled WGS sequence"/>
</dbReference>
<comment type="similarity">
    <text evidence="1">Belongs to the short-chain dehydrogenases/reductases (SDR) family.</text>
</comment>
<dbReference type="PANTHER" id="PTHR43544:SF26">
    <property type="entry name" value="SHORT CHAIN DEHYDROGENASE_REDUCTASE FAMILY OXIDOREDUCTASE (JCVI)"/>
    <property type="match status" value="1"/>
</dbReference>
<gene>
    <name evidence="2" type="ORF">CC86DRAFT_465224</name>
</gene>
<protein>
    <submittedName>
        <fullName evidence="2">NAD(P)-binding protein</fullName>
    </submittedName>
</protein>
<dbReference type="Gene3D" id="3.40.50.720">
    <property type="entry name" value="NAD(P)-binding Rossmann-like Domain"/>
    <property type="match status" value="1"/>
</dbReference>
<accession>A0A6A7A5F1</accession>
<name>A0A6A7A5F1_9PLEO</name>
<dbReference type="OrthoDB" id="9876299at2759"/>
<dbReference type="AlphaFoldDB" id="A0A6A7A5F1"/>
<evidence type="ECO:0000313" key="3">
    <source>
        <dbReference type="Proteomes" id="UP000799424"/>
    </source>
</evidence>
<dbReference type="EMBL" id="MU006222">
    <property type="protein sequence ID" value="KAF2828383.1"/>
    <property type="molecule type" value="Genomic_DNA"/>
</dbReference>
<proteinExistence type="inferred from homology"/>
<reference evidence="2" key="1">
    <citation type="journal article" date="2020" name="Stud. Mycol.">
        <title>101 Dothideomycetes genomes: a test case for predicting lifestyles and emergence of pathogens.</title>
        <authorList>
            <person name="Haridas S."/>
            <person name="Albert R."/>
            <person name="Binder M."/>
            <person name="Bloem J."/>
            <person name="Labutti K."/>
            <person name="Salamov A."/>
            <person name="Andreopoulos B."/>
            <person name="Baker S."/>
            <person name="Barry K."/>
            <person name="Bills G."/>
            <person name="Bluhm B."/>
            <person name="Cannon C."/>
            <person name="Castanera R."/>
            <person name="Culley D."/>
            <person name="Daum C."/>
            <person name="Ezra D."/>
            <person name="Gonzalez J."/>
            <person name="Henrissat B."/>
            <person name="Kuo A."/>
            <person name="Liang C."/>
            <person name="Lipzen A."/>
            <person name="Lutzoni F."/>
            <person name="Magnuson J."/>
            <person name="Mondo S."/>
            <person name="Nolan M."/>
            <person name="Ohm R."/>
            <person name="Pangilinan J."/>
            <person name="Park H.-J."/>
            <person name="Ramirez L."/>
            <person name="Alfaro M."/>
            <person name="Sun H."/>
            <person name="Tritt A."/>
            <person name="Yoshinaga Y."/>
            <person name="Zwiers L.-H."/>
            <person name="Turgeon B."/>
            <person name="Goodwin S."/>
            <person name="Spatafora J."/>
            <person name="Crous P."/>
            <person name="Grigoriev I."/>
        </authorList>
    </citation>
    <scope>NUCLEOTIDE SEQUENCE</scope>
    <source>
        <strain evidence="2">CBS 113818</strain>
    </source>
</reference>
<sequence>MTAHTTVLITGANRGIGLGLMEQFLAKPSHTVIAAVRDPEHSTAQALQKLPTGSDSRLIVVKLDASIEQDAHDVVAELQQKHGVKHLDIVIANAGVGYIYPTVAEVKISDIRNHMEPNVYGVVALYQATRGLLKNSAREPIFMPMGSSAGLLVNHLPIPNAAYAPTKTAINWYTIRINAEDEWLNCFSVDPGHVSTGLGDGAAQAVGIGEKAPLSVRDSCEGMMKVLARASKKEYGGKLVVYTGEISEW</sequence>
<dbReference type="Pfam" id="PF00106">
    <property type="entry name" value="adh_short"/>
    <property type="match status" value="1"/>
</dbReference>
<organism evidence="2 3">
    <name type="scientific">Ophiobolus disseminans</name>
    <dbReference type="NCBI Taxonomy" id="1469910"/>
    <lineage>
        <taxon>Eukaryota</taxon>
        <taxon>Fungi</taxon>
        <taxon>Dikarya</taxon>
        <taxon>Ascomycota</taxon>
        <taxon>Pezizomycotina</taxon>
        <taxon>Dothideomycetes</taxon>
        <taxon>Pleosporomycetidae</taxon>
        <taxon>Pleosporales</taxon>
        <taxon>Pleosporineae</taxon>
        <taxon>Phaeosphaeriaceae</taxon>
        <taxon>Ophiobolus</taxon>
    </lineage>
</organism>
<dbReference type="PANTHER" id="PTHR43544">
    <property type="entry name" value="SHORT-CHAIN DEHYDROGENASE/REDUCTASE"/>
    <property type="match status" value="1"/>
</dbReference>
<dbReference type="InterPro" id="IPR036291">
    <property type="entry name" value="NAD(P)-bd_dom_sf"/>
</dbReference>
<dbReference type="GO" id="GO:0016491">
    <property type="term" value="F:oxidoreductase activity"/>
    <property type="evidence" value="ECO:0007669"/>
    <property type="project" value="TreeGrafter"/>
</dbReference>
<evidence type="ECO:0000313" key="2">
    <source>
        <dbReference type="EMBL" id="KAF2828383.1"/>
    </source>
</evidence>
<dbReference type="InterPro" id="IPR051468">
    <property type="entry name" value="Fungal_SecMetab_SDRs"/>
</dbReference>